<organism evidence="1 2">
    <name type="scientific">Alternaria burnsii</name>
    <dbReference type="NCBI Taxonomy" id="1187904"/>
    <lineage>
        <taxon>Eukaryota</taxon>
        <taxon>Fungi</taxon>
        <taxon>Dikarya</taxon>
        <taxon>Ascomycota</taxon>
        <taxon>Pezizomycotina</taxon>
        <taxon>Dothideomycetes</taxon>
        <taxon>Pleosporomycetidae</taxon>
        <taxon>Pleosporales</taxon>
        <taxon>Pleosporineae</taxon>
        <taxon>Pleosporaceae</taxon>
        <taxon>Alternaria</taxon>
        <taxon>Alternaria sect. Alternaria</taxon>
    </lineage>
</organism>
<keyword evidence="2" id="KW-1185">Reference proteome</keyword>
<accession>A0A8H7AXH7</accession>
<name>A0A8H7AXH7_9PLEO</name>
<evidence type="ECO:0000313" key="1">
    <source>
        <dbReference type="EMBL" id="KAF7671418.1"/>
    </source>
</evidence>
<comment type="caution">
    <text evidence="1">The sequence shown here is derived from an EMBL/GenBank/DDBJ whole genome shotgun (WGS) entry which is preliminary data.</text>
</comment>
<dbReference type="AlphaFoldDB" id="A0A8H7AXH7"/>
<dbReference type="Proteomes" id="UP000596902">
    <property type="component" value="Unassembled WGS sequence"/>
</dbReference>
<gene>
    <name evidence="1" type="ORF">GT037_010493</name>
</gene>
<dbReference type="EMBL" id="JAAABM010000022">
    <property type="protein sequence ID" value="KAF7671418.1"/>
    <property type="molecule type" value="Genomic_DNA"/>
</dbReference>
<reference evidence="1" key="2">
    <citation type="submission" date="2020-08" db="EMBL/GenBank/DDBJ databases">
        <title>Draft Genome Sequence of Cumin Blight Pathogen Alternaria burnsii.</title>
        <authorList>
            <person name="Feng Z."/>
        </authorList>
    </citation>
    <scope>NUCLEOTIDE SEQUENCE</scope>
    <source>
        <strain evidence="1">CBS107.38</strain>
    </source>
</reference>
<dbReference type="RefSeq" id="XP_038781790.1">
    <property type="nucleotide sequence ID" value="XM_038935540.1"/>
</dbReference>
<evidence type="ECO:0000313" key="2">
    <source>
        <dbReference type="Proteomes" id="UP000596902"/>
    </source>
</evidence>
<dbReference type="GeneID" id="62208718"/>
<protein>
    <submittedName>
        <fullName evidence="1">Uncharacterized protein</fullName>
    </submittedName>
</protein>
<reference evidence="1" key="1">
    <citation type="submission" date="2020-01" db="EMBL/GenBank/DDBJ databases">
        <authorList>
            <person name="Feng Z.H.Z."/>
        </authorList>
    </citation>
    <scope>NUCLEOTIDE SEQUENCE</scope>
    <source>
        <strain evidence="1">CBS107.38</strain>
    </source>
</reference>
<sequence length="134" mass="14643">MSLLAHDSLPPAQPPTSRSRLHVLNVRIQTRGTKNSYSHGLRSLATTLWLFFDVDPRSQTAAKVASSAQCCLSQLQSRIAPVRSTPVPLVKMPVLSSQPLDRSVEISRKRLIVLPGPSFDVPGVPEQGNSSQFM</sequence>
<proteinExistence type="predicted"/>